<sequence length="118" mass="13399">MTPFRCDPIPMRAAMVDDPAHYRWSSYRSNGLGQADPLLTLHALYADLGQDEAERFAAYRALFRSELDNEAISDIRMALNQGQPLGNARFIDSIERITGQRREIKPRGRPRKPVVKAT</sequence>
<dbReference type="AlphaFoldDB" id="A0A3B1A3F1"/>
<feature type="region of interest" description="Disordered" evidence="1">
    <location>
        <begin position="99"/>
        <end position="118"/>
    </location>
</feature>
<evidence type="ECO:0008006" key="3">
    <source>
        <dbReference type="Google" id="ProtNLM"/>
    </source>
</evidence>
<reference evidence="2" key="1">
    <citation type="submission" date="2018-06" db="EMBL/GenBank/DDBJ databases">
        <authorList>
            <person name="Zhirakovskaya E."/>
        </authorList>
    </citation>
    <scope>NUCLEOTIDE SEQUENCE</scope>
</reference>
<proteinExistence type="predicted"/>
<gene>
    <name evidence="2" type="ORF">MNBD_GAMMA20-1194</name>
</gene>
<name>A0A3B1A3F1_9ZZZZ</name>
<evidence type="ECO:0000256" key="1">
    <source>
        <dbReference type="SAM" id="MobiDB-lite"/>
    </source>
</evidence>
<feature type="compositionally biased region" description="Basic residues" evidence="1">
    <location>
        <begin position="107"/>
        <end position="118"/>
    </location>
</feature>
<dbReference type="EMBL" id="UOFU01000087">
    <property type="protein sequence ID" value="VAW96100.1"/>
    <property type="molecule type" value="Genomic_DNA"/>
</dbReference>
<organism evidence="2">
    <name type="scientific">hydrothermal vent metagenome</name>
    <dbReference type="NCBI Taxonomy" id="652676"/>
    <lineage>
        <taxon>unclassified sequences</taxon>
        <taxon>metagenomes</taxon>
        <taxon>ecological metagenomes</taxon>
    </lineage>
</organism>
<accession>A0A3B1A3F1</accession>
<evidence type="ECO:0000313" key="2">
    <source>
        <dbReference type="EMBL" id="VAW96100.1"/>
    </source>
</evidence>
<protein>
    <recommendedName>
        <fullName evidence="3">Transposase</fullName>
    </recommendedName>
</protein>